<dbReference type="Proteomes" id="UP000467148">
    <property type="component" value="Chromosome"/>
</dbReference>
<keyword evidence="6" id="KW-0560">Oxidoreductase</keyword>
<evidence type="ECO:0000313" key="12">
    <source>
        <dbReference type="Proteomes" id="UP000467148"/>
    </source>
</evidence>
<keyword evidence="9" id="KW-0594">Phospholipid biosynthesis</keyword>
<name>A0A7I7SZE3_9MYCO</name>
<dbReference type="KEGG" id="mhev:MHEL_03060"/>
<organism evidence="11 12">
    <name type="scientific">Mycolicibacterium helvum</name>
    <dbReference type="NCBI Taxonomy" id="1534349"/>
    <lineage>
        <taxon>Bacteria</taxon>
        <taxon>Bacillati</taxon>
        <taxon>Actinomycetota</taxon>
        <taxon>Actinomycetes</taxon>
        <taxon>Mycobacteriales</taxon>
        <taxon>Mycobacteriaceae</taxon>
        <taxon>Mycolicibacterium</taxon>
    </lineage>
</organism>
<proteinExistence type="inferred from homology"/>
<dbReference type="Pfam" id="PF13685">
    <property type="entry name" value="Fe-ADH_2"/>
    <property type="match status" value="1"/>
</dbReference>
<evidence type="ECO:0000256" key="3">
    <source>
        <dbReference type="ARBA" id="ARBA00022516"/>
    </source>
</evidence>
<keyword evidence="8" id="KW-0443">Lipid metabolism</keyword>
<accession>A0A7I7SZE3</accession>
<dbReference type="InterPro" id="IPR018211">
    <property type="entry name" value="ADH_Fe_CS"/>
</dbReference>
<keyword evidence="10" id="KW-1208">Phospholipid metabolism</keyword>
<keyword evidence="3" id="KW-0444">Lipid biosynthesis</keyword>
<keyword evidence="2" id="KW-0963">Cytoplasm</keyword>
<comment type="similarity">
    <text evidence="1">Belongs to the iron-containing alcohol dehydrogenase family.</text>
</comment>
<evidence type="ECO:0000256" key="9">
    <source>
        <dbReference type="ARBA" id="ARBA00023209"/>
    </source>
</evidence>
<evidence type="ECO:0000256" key="2">
    <source>
        <dbReference type="ARBA" id="ARBA00022490"/>
    </source>
</evidence>
<sequence>MRAGAGSLVLDFVAVPSKCTFERIAAVEDEVERARADFVVGVGGGTIIDTVKACAHRTRRPVAVLPTLASTDAPTAAAAVIYDDAGTVVSIETYAEGPAAVVVDTDIIAEAPARYLISGMGDAMATTFEARACLEAEAPVLAGGLGTIAARGIAEQCRSTLLDAAVGAVAFVDGDRDRRRDFENVVEANTLLSGLGFESGGLAAAHAIHNAIKPFSRSTALHGELVAYGLLVHLVLVADENGLNEVLAFNRTVGLPAAAADIDLPVADDAVMDAIVRRACSPDDSMRNMPRPISERDVREAFTVVEAMAPGA</sequence>
<dbReference type="AlphaFoldDB" id="A0A7I7SZE3"/>
<evidence type="ECO:0000256" key="8">
    <source>
        <dbReference type="ARBA" id="ARBA00023098"/>
    </source>
</evidence>
<dbReference type="InterPro" id="IPR032837">
    <property type="entry name" value="G1PDH"/>
</dbReference>
<dbReference type="Gene3D" id="3.40.50.1970">
    <property type="match status" value="1"/>
</dbReference>
<dbReference type="EMBL" id="AP022596">
    <property type="protein sequence ID" value="BBY62063.1"/>
    <property type="molecule type" value="Genomic_DNA"/>
</dbReference>
<evidence type="ECO:0000256" key="7">
    <source>
        <dbReference type="ARBA" id="ARBA00023027"/>
    </source>
</evidence>
<dbReference type="InterPro" id="IPR016205">
    <property type="entry name" value="Glycerol_DH"/>
</dbReference>
<keyword evidence="12" id="KW-1185">Reference proteome</keyword>
<evidence type="ECO:0000256" key="1">
    <source>
        <dbReference type="ARBA" id="ARBA00007358"/>
    </source>
</evidence>
<dbReference type="GO" id="GO:0016614">
    <property type="term" value="F:oxidoreductase activity, acting on CH-OH group of donors"/>
    <property type="evidence" value="ECO:0007669"/>
    <property type="project" value="InterPro"/>
</dbReference>
<evidence type="ECO:0000256" key="5">
    <source>
        <dbReference type="ARBA" id="ARBA00022857"/>
    </source>
</evidence>
<reference evidence="11 12" key="1">
    <citation type="journal article" date="2019" name="Emerg. Microbes Infect.">
        <title>Comprehensive subspecies identification of 175 nontuberculous mycobacteria species based on 7547 genomic profiles.</title>
        <authorList>
            <person name="Matsumoto Y."/>
            <person name="Kinjo T."/>
            <person name="Motooka D."/>
            <person name="Nabeya D."/>
            <person name="Jung N."/>
            <person name="Uechi K."/>
            <person name="Horii T."/>
            <person name="Iida T."/>
            <person name="Fujita J."/>
            <person name="Nakamura S."/>
        </authorList>
    </citation>
    <scope>NUCLEOTIDE SEQUENCE [LARGE SCALE GENOMIC DNA]</scope>
    <source>
        <strain evidence="11 12">JCM 30396</strain>
    </source>
</reference>
<dbReference type="GO" id="GO:0046872">
    <property type="term" value="F:metal ion binding"/>
    <property type="evidence" value="ECO:0007669"/>
    <property type="project" value="UniProtKB-KW"/>
</dbReference>
<keyword evidence="5" id="KW-0521">NADP</keyword>
<dbReference type="PANTHER" id="PTHR43616:SF5">
    <property type="entry name" value="GLYCEROL DEHYDROGENASE 1"/>
    <property type="match status" value="1"/>
</dbReference>
<gene>
    <name evidence="11" type="primary">gldA</name>
    <name evidence="11" type="ORF">MHEL_03060</name>
</gene>
<dbReference type="PROSITE" id="PS00913">
    <property type="entry name" value="ADH_IRON_1"/>
    <property type="match status" value="1"/>
</dbReference>
<protein>
    <submittedName>
        <fullName evidence="11">Glycerol dehydrogenase</fullName>
    </submittedName>
</protein>
<evidence type="ECO:0000313" key="11">
    <source>
        <dbReference type="EMBL" id="BBY62063.1"/>
    </source>
</evidence>
<dbReference type="SUPFAM" id="SSF56796">
    <property type="entry name" value="Dehydroquinate synthase-like"/>
    <property type="match status" value="1"/>
</dbReference>
<dbReference type="GO" id="GO:0008654">
    <property type="term" value="P:phospholipid biosynthetic process"/>
    <property type="evidence" value="ECO:0007669"/>
    <property type="project" value="UniProtKB-KW"/>
</dbReference>
<keyword evidence="7" id="KW-0520">NAD</keyword>
<evidence type="ECO:0000256" key="6">
    <source>
        <dbReference type="ARBA" id="ARBA00023002"/>
    </source>
</evidence>
<evidence type="ECO:0000256" key="4">
    <source>
        <dbReference type="ARBA" id="ARBA00022723"/>
    </source>
</evidence>
<dbReference type="PANTHER" id="PTHR43616">
    <property type="entry name" value="GLYCEROL DEHYDROGENASE"/>
    <property type="match status" value="1"/>
</dbReference>
<dbReference type="Gene3D" id="1.20.1090.10">
    <property type="entry name" value="Dehydroquinate synthase-like - alpha domain"/>
    <property type="match status" value="1"/>
</dbReference>
<keyword evidence="4" id="KW-0479">Metal-binding</keyword>
<evidence type="ECO:0000256" key="10">
    <source>
        <dbReference type="ARBA" id="ARBA00023264"/>
    </source>
</evidence>